<dbReference type="PROSITE" id="PS50097">
    <property type="entry name" value="BTB"/>
    <property type="match status" value="2"/>
</dbReference>
<evidence type="ECO:0000313" key="7">
    <source>
        <dbReference type="Proteomes" id="UP001447188"/>
    </source>
</evidence>
<feature type="region of interest" description="Disordered" evidence="4">
    <location>
        <begin position="531"/>
        <end position="572"/>
    </location>
</feature>
<sequence length="608" mass="69430">MVIADEVANPSKTALIAQLIHERREEPEASTTVNPLDESKAFQQLSGDVKAVQALISFKGVNLNAVDAYDYLPLTLASLCGHYEVVQLLLESGAICERDTFQGERTLYNALNDRIRNLLLQYDYSKSINPAQPWAAQISSLLQRPDLDTTDVTILVASHVSSAVKEFRLHKFLLAARSPYFQRKLQQQTKIRLANSFDARAFEVAVRYMYLGEVMEAVPQDVLQGIERLSRHLEIPDLWELVLVAGDPRVRRQKRNENVKQAQDNLEDWFQKFVLSRKIELNPAEKVENVRVGRHNEMFADVLLQADEYGSEEIGGEETDPLTNGRPGGLKRTVIYPVHKAILRSEFFTIMFNSPFREGQHRGDDEPLQIIPLDIAPNVLELILGFFYSEKVEIPLDLALDALFAADQLFIDRLKTRCAQVLSTAGSSDDLPYSIYDVIRAGWLTRMPRLEEFGAKYIAERLEFFIDDINFADLVQESAERIEKRQETDTIELIDDIRYYLNERFRMRADDMGLYEVMADESSERKTYEVEILDQSNGAEKEKEKEEELDNAHAGQNKETSSNKQSAAQEERSLNTETTFLYDSLLIQIDELLGTLPACLSRRNLYAN</sequence>
<dbReference type="Pfam" id="PF00651">
    <property type="entry name" value="BTB"/>
    <property type="match status" value="2"/>
</dbReference>
<comment type="caution">
    <text evidence="6">The sequence shown here is derived from an EMBL/GenBank/DDBJ whole genome shotgun (WGS) entry which is preliminary data.</text>
</comment>
<dbReference type="CDD" id="cd18186">
    <property type="entry name" value="BTB_POZ_ZBTB_KLHL-like"/>
    <property type="match status" value="1"/>
</dbReference>
<evidence type="ECO:0000256" key="3">
    <source>
        <dbReference type="PROSITE-ProRule" id="PRU00023"/>
    </source>
</evidence>
<name>A0ABR3GJD9_9PEZI</name>
<keyword evidence="1" id="KW-0677">Repeat</keyword>
<dbReference type="SUPFAM" id="SSF54695">
    <property type="entry name" value="POZ domain"/>
    <property type="match status" value="2"/>
</dbReference>
<dbReference type="PROSITE" id="PS50297">
    <property type="entry name" value="ANK_REP_REGION"/>
    <property type="match status" value="1"/>
</dbReference>
<dbReference type="InterPro" id="IPR002110">
    <property type="entry name" value="Ankyrin_rpt"/>
</dbReference>
<dbReference type="InterPro" id="IPR036770">
    <property type="entry name" value="Ankyrin_rpt-contain_sf"/>
</dbReference>
<proteinExistence type="predicted"/>
<keyword evidence="7" id="KW-1185">Reference proteome</keyword>
<dbReference type="Pfam" id="PF13637">
    <property type="entry name" value="Ank_4"/>
    <property type="match status" value="1"/>
</dbReference>
<evidence type="ECO:0000256" key="1">
    <source>
        <dbReference type="ARBA" id="ARBA00022737"/>
    </source>
</evidence>
<reference evidence="6 7" key="1">
    <citation type="submission" date="2024-02" db="EMBL/GenBank/DDBJ databases">
        <title>Discinaceae phylogenomics.</title>
        <authorList>
            <person name="Dirks A.C."/>
            <person name="James T.Y."/>
        </authorList>
    </citation>
    <scope>NUCLEOTIDE SEQUENCE [LARGE SCALE GENOMIC DNA]</scope>
    <source>
        <strain evidence="6 7">ACD0624</strain>
    </source>
</reference>
<feature type="compositionally biased region" description="Polar residues" evidence="4">
    <location>
        <begin position="557"/>
        <end position="568"/>
    </location>
</feature>
<organism evidence="6 7">
    <name type="scientific">Discina gigas</name>
    <dbReference type="NCBI Taxonomy" id="1032678"/>
    <lineage>
        <taxon>Eukaryota</taxon>
        <taxon>Fungi</taxon>
        <taxon>Dikarya</taxon>
        <taxon>Ascomycota</taxon>
        <taxon>Pezizomycotina</taxon>
        <taxon>Pezizomycetes</taxon>
        <taxon>Pezizales</taxon>
        <taxon>Discinaceae</taxon>
        <taxon>Discina</taxon>
    </lineage>
</organism>
<keyword evidence="2 3" id="KW-0040">ANK repeat</keyword>
<dbReference type="PANTHER" id="PTHR46231:SF1">
    <property type="entry name" value="ANKYRIN REPEAT AND BTB_POZ DOMAIN-CONTAINING PROTEIN 1"/>
    <property type="match status" value="1"/>
</dbReference>
<feature type="domain" description="BTB" evidence="5">
    <location>
        <begin position="150"/>
        <end position="214"/>
    </location>
</feature>
<dbReference type="Gene3D" id="1.25.40.20">
    <property type="entry name" value="Ankyrin repeat-containing domain"/>
    <property type="match status" value="1"/>
</dbReference>
<dbReference type="SUPFAM" id="SSF48403">
    <property type="entry name" value="Ankyrin repeat"/>
    <property type="match status" value="1"/>
</dbReference>
<dbReference type="PANTHER" id="PTHR46231">
    <property type="entry name" value="ANKYRIN REPEAT AND BTB/POZ DOMAIN-CONTAINING PROTEIN 1"/>
    <property type="match status" value="1"/>
</dbReference>
<gene>
    <name evidence="6" type="ORF">Q9L58_004953</name>
</gene>
<dbReference type="SMART" id="SM00225">
    <property type="entry name" value="BTB"/>
    <property type="match status" value="2"/>
</dbReference>
<dbReference type="EMBL" id="JBBBZM010000057">
    <property type="protein sequence ID" value="KAL0636047.1"/>
    <property type="molecule type" value="Genomic_DNA"/>
</dbReference>
<evidence type="ECO:0000256" key="4">
    <source>
        <dbReference type="SAM" id="MobiDB-lite"/>
    </source>
</evidence>
<feature type="domain" description="BTB" evidence="5">
    <location>
        <begin position="300"/>
        <end position="396"/>
    </location>
</feature>
<evidence type="ECO:0000259" key="5">
    <source>
        <dbReference type="PROSITE" id="PS50097"/>
    </source>
</evidence>
<dbReference type="CDD" id="cd18497">
    <property type="entry name" value="BACK_ABTB1_BPOZ"/>
    <property type="match status" value="1"/>
</dbReference>
<evidence type="ECO:0000256" key="2">
    <source>
        <dbReference type="ARBA" id="ARBA00023043"/>
    </source>
</evidence>
<feature type="repeat" description="ANK" evidence="3">
    <location>
        <begin position="69"/>
        <end position="94"/>
    </location>
</feature>
<dbReference type="InterPro" id="IPR000210">
    <property type="entry name" value="BTB/POZ_dom"/>
</dbReference>
<accession>A0ABR3GJD9</accession>
<dbReference type="InterPro" id="IPR044515">
    <property type="entry name" value="ABTB1"/>
</dbReference>
<dbReference type="Proteomes" id="UP001447188">
    <property type="component" value="Unassembled WGS sequence"/>
</dbReference>
<evidence type="ECO:0000313" key="6">
    <source>
        <dbReference type="EMBL" id="KAL0636047.1"/>
    </source>
</evidence>
<protein>
    <recommendedName>
        <fullName evidence="5">BTB domain-containing protein</fullName>
    </recommendedName>
</protein>
<dbReference type="PROSITE" id="PS50088">
    <property type="entry name" value="ANK_REPEAT"/>
    <property type="match status" value="1"/>
</dbReference>
<dbReference type="InterPro" id="IPR011333">
    <property type="entry name" value="SKP1/BTB/POZ_sf"/>
</dbReference>
<dbReference type="Gene3D" id="3.30.710.10">
    <property type="entry name" value="Potassium Channel Kv1.1, Chain A"/>
    <property type="match status" value="2"/>
</dbReference>